<accession>A0ABV4KVU8</accession>
<evidence type="ECO:0000313" key="1">
    <source>
        <dbReference type="EMBL" id="MEZ8079597.1"/>
    </source>
</evidence>
<organism evidence="1 2">
    <name type="scientific">Enterovibrio norvegicus</name>
    <dbReference type="NCBI Taxonomy" id="188144"/>
    <lineage>
        <taxon>Bacteria</taxon>
        <taxon>Pseudomonadati</taxon>
        <taxon>Pseudomonadota</taxon>
        <taxon>Gammaproteobacteria</taxon>
        <taxon>Vibrionales</taxon>
        <taxon>Vibrionaceae</taxon>
        <taxon>Enterovibrio</taxon>
    </lineage>
</organism>
<keyword evidence="2" id="KW-1185">Reference proteome</keyword>
<protein>
    <recommendedName>
        <fullName evidence="3">Lipoprotein</fullName>
    </recommendedName>
</protein>
<reference evidence="1 2" key="1">
    <citation type="submission" date="2024-06" db="EMBL/GenBank/DDBJ databases">
        <authorList>
            <person name="Steensen K."/>
            <person name="Seneca J."/>
            <person name="Bartlau N."/>
            <person name="Yu A.X."/>
            <person name="Polz M.F."/>
        </authorList>
    </citation>
    <scope>NUCLEOTIDE SEQUENCE [LARGE SCALE GENOMIC DNA]</scope>
    <source>
        <strain evidence="1 2">1F260</strain>
    </source>
</reference>
<gene>
    <name evidence="1" type="ORF">ACED35_00655</name>
</gene>
<dbReference type="PROSITE" id="PS51257">
    <property type="entry name" value="PROKAR_LIPOPROTEIN"/>
    <property type="match status" value="1"/>
</dbReference>
<comment type="caution">
    <text evidence="1">The sequence shown here is derived from an EMBL/GenBank/DDBJ whole genome shotgun (WGS) entry which is preliminary data.</text>
</comment>
<sequence length="139" mass="15828">MKIRISACFPLILLLVACFPKDKGRDKYLAYVKAMENEMASVRLAKAQSTAPEQMRKKLSTGEITPYSFDCLLNTKLNTHNKKGGGVEWYYLSFDDEFYIELTENNQGKITMVTLQSSNRGLSERFVVTCDLSLEQLLL</sequence>
<proteinExistence type="predicted"/>
<evidence type="ECO:0008006" key="3">
    <source>
        <dbReference type="Google" id="ProtNLM"/>
    </source>
</evidence>
<name>A0ABV4KVU8_9GAMM</name>
<evidence type="ECO:0000313" key="2">
    <source>
        <dbReference type="Proteomes" id="UP001569154"/>
    </source>
</evidence>
<dbReference type="EMBL" id="JBGONM010000001">
    <property type="protein sequence ID" value="MEZ8079597.1"/>
    <property type="molecule type" value="Genomic_DNA"/>
</dbReference>
<dbReference type="RefSeq" id="WP_158009082.1">
    <property type="nucleotide sequence ID" value="NZ_AJYG02000063.1"/>
</dbReference>
<dbReference type="Proteomes" id="UP001569154">
    <property type="component" value="Unassembled WGS sequence"/>
</dbReference>